<dbReference type="RefSeq" id="WP_171681591.1">
    <property type="nucleotide sequence ID" value="NZ_WHNZ01000007.1"/>
</dbReference>
<keyword evidence="2" id="KW-1185">Reference proteome</keyword>
<dbReference type="EMBL" id="WHNZ01000007">
    <property type="protein sequence ID" value="NOU98709.1"/>
    <property type="molecule type" value="Genomic_DNA"/>
</dbReference>
<sequence>MNTYLSSALFEHRFWLQVAGDHARFIKNALTVNEVQEIEMSIRFIHVFDELLNRVHVANEFEGMHKLNHDAYRYAQELRTFKLHLLRRALTGKIGLSLSQAFLNHMINEIEEYLRVLESLLAGQPAPIYNDIHHHLLWLFDASGHAATILGTLDFSEKQLIEKSQVFELHFRDFYLKAVELAGYLRTNLNQFPALARFNKDVEVEMILFRQFLKELEELGIGREALGVLQPLMADHMAREECYYLIKLAQLGVISPISCDPASPRISE</sequence>
<name>A0ABX1ZJ90_9BACL</name>
<comment type="caution">
    <text evidence="1">The sequence shown here is derived from an EMBL/GenBank/DDBJ whole genome shotgun (WGS) entry which is preliminary data.</text>
</comment>
<dbReference type="InterPro" id="IPR021328">
    <property type="entry name" value="CotB-like"/>
</dbReference>
<evidence type="ECO:0000313" key="1">
    <source>
        <dbReference type="EMBL" id="NOU98709.1"/>
    </source>
</evidence>
<proteinExistence type="predicted"/>
<protein>
    <submittedName>
        <fullName evidence="1">DUF2935 domain-containing protein</fullName>
    </submittedName>
</protein>
<dbReference type="Gene3D" id="1.20.1260.120">
    <property type="entry name" value="Protein of unknown function DUF2935"/>
    <property type="match status" value="1"/>
</dbReference>
<dbReference type="SUPFAM" id="SSF158430">
    <property type="entry name" value="Bacillus cereus metalloprotein-like"/>
    <property type="match status" value="2"/>
</dbReference>
<dbReference type="Pfam" id="PF11155">
    <property type="entry name" value="DUF2935"/>
    <property type="match status" value="2"/>
</dbReference>
<organism evidence="1 2">
    <name type="scientific">Paenibacillus planticolens</name>
    <dbReference type="NCBI Taxonomy" id="2654976"/>
    <lineage>
        <taxon>Bacteria</taxon>
        <taxon>Bacillati</taxon>
        <taxon>Bacillota</taxon>
        <taxon>Bacilli</taxon>
        <taxon>Bacillales</taxon>
        <taxon>Paenibacillaceae</taxon>
        <taxon>Paenibacillus</taxon>
    </lineage>
</organism>
<dbReference type="Proteomes" id="UP000618579">
    <property type="component" value="Unassembled WGS sequence"/>
</dbReference>
<accession>A0ABX1ZJ90</accession>
<evidence type="ECO:0000313" key="2">
    <source>
        <dbReference type="Proteomes" id="UP000618579"/>
    </source>
</evidence>
<gene>
    <name evidence="1" type="ORF">GC097_01540</name>
</gene>
<reference evidence="1 2" key="1">
    <citation type="submission" date="2019-10" db="EMBL/GenBank/DDBJ databases">
        <title>Description of Paenibacillus pedi sp. nov.</title>
        <authorList>
            <person name="Carlier A."/>
            <person name="Qi S."/>
        </authorList>
    </citation>
    <scope>NUCLEOTIDE SEQUENCE [LARGE SCALE GENOMIC DNA]</scope>
    <source>
        <strain evidence="1 2">LMG 31457</strain>
    </source>
</reference>